<evidence type="ECO:0000256" key="1">
    <source>
        <dbReference type="SAM" id="Phobius"/>
    </source>
</evidence>
<dbReference type="PANTHER" id="PTHR40700:SF1">
    <property type="entry name" value="DUF63 DOMAIN-CONTAINING PROTEIN"/>
    <property type="match status" value="1"/>
</dbReference>
<evidence type="ECO:0000313" key="3">
    <source>
        <dbReference type="Proteomes" id="UP001430377"/>
    </source>
</evidence>
<keyword evidence="1" id="KW-0472">Membrane</keyword>
<feature type="transmembrane region" description="Helical" evidence="1">
    <location>
        <begin position="200"/>
        <end position="221"/>
    </location>
</feature>
<feature type="transmembrane region" description="Helical" evidence="1">
    <location>
        <begin position="12"/>
        <end position="32"/>
    </location>
</feature>
<sequence length="380" mass="41251">MAMSSERIAPERAWLGASIVGLVVLIGGSLAFPRWVYDRFIWQYFWGPVYADAQSAQCAVSDGGSVRLLNSADACQTAIEQGAVVAEPGYTVVSEIGYMVILLFMLVGVLFLLRRLDVGRDRELFFALIPFMFFGGVLRVVEDANDAVPSGFDPLIAYPLNTLIISPIIYFTMFVIVLVALVGSVVPARREWVDSYRSPLTAIGTIVLGATIVYLLWLAIATEYVQLYPQITLITLLVATITTGGIWIGLQRYAPTVNHGTGYIGLAVLWGHAVDGAANVILTNWATALGLPSNYFPKHPVNRAVIDITGQLLPPSITSVIGTSWPFLLIKLIAAVGVIWIFDEAIFEESPRYAVLLLIAILAVGLGPGTRDMVRATFGI</sequence>
<dbReference type="EMBL" id="RKLR01000008">
    <property type="protein sequence ID" value="MBX0324854.1"/>
    <property type="molecule type" value="Genomic_DNA"/>
</dbReference>
<reference evidence="2 3" key="1">
    <citation type="submission" date="2021-06" db="EMBL/GenBank/DDBJ databases">
        <title>Halomicroarcula sp. a new haloarchaeum isolated from saline soil.</title>
        <authorList>
            <person name="Duran-Viseras A."/>
            <person name="Sanchez-Porro C."/>
            <person name="Ventosa A."/>
        </authorList>
    </citation>
    <scope>NUCLEOTIDE SEQUENCE [LARGE SCALE GENOMIC DNA]</scope>
    <source>
        <strain evidence="2 3">F13</strain>
    </source>
</reference>
<dbReference type="PANTHER" id="PTHR40700">
    <property type="entry name" value="HYPOTHETICAL MEMBRANE PROTEIN, CONSERVED, DUF63 FAMILY"/>
    <property type="match status" value="1"/>
</dbReference>
<dbReference type="InterPro" id="IPR002749">
    <property type="entry name" value="DUF63"/>
</dbReference>
<evidence type="ECO:0000313" key="2">
    <source>
        <dbReference type="EMBL" id="MBX0324854.1"/>
    </source>
</evidence>
<name>A0AAW4PXL6_9EURY</name>
<protein>
    <submittedName>
        <fullName evidence="2">DUF63 family protein</fullName>
    </submittedName>
</protein>
<feature type="transmembrane region" description="Helical" evidence="1">
    <location>
        <begin position="262"/>
        <end position="282"/>
    </location>
</feature>
<dbReference type="AlphaFoldDB" id="A0AAW4PXL6"/>
<accession>A0AAW4PXL6</accession>
<keyword evidence="1" id="KW-0812">Transmembrane</keyword>
<gene>
    <name evidence="2" type="ORF">EGH21_17650</name>
</gene>
<organism evidence="2 3">
    <name type="scientific">Haloarcula rubra</name>
    <dbReference type="NCBI Taxonomy" id="2487747"/>
    <lineage>
        <taxon>Archaea</taxon>
        <taxon>Methanobacteriati</taxon>
        <taxon>Methanobacteriota</taxon>
        <taxon>Stenosarchaea group</taxon>
        <taxon>Halobacteria</taxon>
        <taxon>Halobacteriales</taxon>
        <taxon>Haloarculaceae</taxon>
        <taxon>Haloarcula</taxon>
    </lineage>
</organism>
<proteinExistence type="predicted"/>
<dbReference type="Proteomes" id="UP001430377">
    <property type="component" value="Unassembled WGS sequence"/>
</dbReference>
<feature type="transmembrane region" description="Helical" evidence="1">
    <location>
        <begin position="96"/>
        <end position="113"/>
    </location>
</feature>
<keyword evidence="1" id="KW-1133">Transmembrane helix</keyword>
<dbReference type="Pfam" id="PF01889">
    <property type="entry name" value="DUF63"/>
    <property type="match status" value="1"/>
</dbReference>
<feature type="transmembrane region" description="Helical" evidence="1">
    <location>
        <begin position="353"/>
        <end position="370"/>
    </location>
</feature>
<comment type="caution">
    <text evidence="2">The sequence shown here is derived from an EMBL/GenBank/DDBJ whole genome shotgun (WGS) entry which is preliminary data.</text>
</comment>
<feature type="transmembrane region" description="Helical" evidence="1">
    <location>
        <begin position="125"/>
        <end position="141"/>
    </location>
</feature>
<keyword evidence="3" id="KW-1185">Reference proteome</keyword>
<feature type="transmembrane region" description="Helical" evidence="1">
    <location>
        <begin position="323"/>
        <end position="341"/>
    </location>
</feature>
<feature type="transmembrane region" description="Helical" evidence="1">
    <location>
        <begin position="168"/>
        <end position="188"/>
    </location>
</feature>
<feature type="transmembrane region" description="Helical" evidence="1">
    <location>
        <begin position="227"/>
        <end position="250"/>
    </location>
</feature>
<dbReference type="RefSeq" id="WP_119712993.1">
    <property type="nucleotide sequence ID" value="NZ_RKLR01000008.1"/>
</dbReference>